<name>A0ABW4S056_9RHOB</name>
<sequence>MRNTRHLSDLIARHAPGDGTHCTALPRLRFIRSGKPTLPMPAIYTPSLCLVAQGEKEAQLATRRFRYDPANFLVAAVDLPVIGAVTRASAEEPYLCLVLDLDRTALAELITAHADAVRDSAPLDLGLMLGQSTQDMLDAACRLVTLLDNEADVAALAPLIERELMWRLLRGPAGPMLRRMAAADTRLGRIDQAIAWLRDHFAEPVSVEQLAERAGMSASAFHEHFRAVTGLSPLRYRAQIRLQEARRLMLTEGLEAANAGFEVGYNSPSQFSREYGQVFGLPPARDVTRLREAGTPAAA</sequence>
<keyword evidence="2" id="KW-0804">Transcription</keyword>
<dbReference type="Proteomes" id="UP001597353">
    <property type="component" value="Unassembled WGS sequence"/>
</dbReference>
<gene>
    <name evidence="4" type="ORF">ACFSGJ_00820</name>
</gene>
<accession>A0ABW4S056</accession>
<evidence type="ECO:0000313" key="5">
    <source>
        <dbReference type="Proteomes" id="UP001597353"/>
    </source>
</evidence>
<dbReference type="InterPro" id="IPR018060">
    <property type="entry name" value="HTH_AraC"/>
</dbReference>
<evidence type="ECO:0000313" key="4">
    <source>
        <dbReference type="EMBL" id="MFD1910751.1"/>
    </source>
</evidence>
<evidence type="ECO:0000256" key="1">
    <source>
        <dbReference type="ARBA" id="ARBA00023015"/>
    </source>
</evidence>
<evidence type="ECO:0000256" key="2">
    <source>
        <dbReference type="ARBA" id="ARBA00023163"/>
    </source>
</evidence>
<dbReference type="EMBL" id="JBHUGH010000001">
    <property type="protein sequence ID" value="MFD1910751.1"/>
    <property type="molecule type" value="Genomic_DNA"/>
</dbReference>
<dbReference type="PANTHER" id="PTHR43436">
    <property type="entry name" value="ARAC-FAMILY TRANSCRIPTIONAL REGULATOR"/>
    <property type="match status" value="1"/>
</dbReference>
<dbReference type="InterPro" id="IPR009057">
    <property type="entry name" value="Homeodomain-like_sf"/>
</dbReference>
<keyword evidence="1" id="KW-0805">Transcription regulation</keyword>
<evidence type="ECO:0000259" key="3">
    <source>
        <dbReference type="PROSITE" id="PS01124"/>
    </source>
</evidence>
<dbReference type="Gene3D" id="1.10.10.60">
    <property type="entry name" value="Homeodomain-like"/>
    <property type="match status" value="2"/>
</dbReference>
<dbReference type="SUPFAM" id="SSF46689">
    <property type="entry name" value="Homeodomain-like"/>
    <property type="match status" value="2"/>
</dbReference>
<keyword evidence="5" id="KW-1185">Reference proteome</keyword>
<dbReference type="PANTHER" id="PTHR43436:SF1">
    <property type="entry name" value="TRANSCRIPTIONAL REGULATORY PROTEIN"/>
    <property type="match status" value="1"/>
</dbReference>
<comment type="caution">
    <text evidence="4">The sequence shown here is derived from an EMBL/GenBank/DDBJ whole genome shotgun (WGS) entry which is preliminary data.</text>
</comment>
<dbReference type="PROSITE" id="PS01124">
    <property type="entry name" value="HTH_ARAC_FAMILY_2"/>
    <property type="match status" value="1"/>
</dbReference>
<dbReference type="SMART" id="SM00342">
    <property type="entry name" value="HTH_ARAC"/>
    <property type="match status" value="1"/>
</dbReference>
<proteinExistence type="predicted"/>
<dbReference type="Pfam" id="PF12833">
    <property type="entry name" value="HTH_18"/>
    <property type="match status" value="1"/>
</dbReference>
<feature type="domain" description="HTH araC/xylS-type" evidence="3">
    <location>
        <begin position="191"/>
        <end position="289"/>
    </location>
</feature>
<protein>
    <submittedName>
        <fullName evidence="4">AraC family transcriptional regulator N-terminal domain-containing protein</fullName>
    </submittedName>
</protein>
<organism evidence="4 5">
    <name type="scientific">Halodurantibacterium flavum</name>
    <dbReference type="NCBI Taxonomy" id="1382802"/>
    <lineage>
        <taxon>Bacteria</taxon>
        <taxon>Pseudomonadati</taxon>
        <taxon>Pseudomonadota</taxon>
        <taxon>Alphaproteobacteria</taxon>
        <taxon>Rhodobacterales</taxon>
        <taxon>Paracoccaceae</taxon>
        <taxon>Halodurantibacterium</taxon>
    </lineage>
</organism>
<dbReference type="Pfam" id="PF06719">
    <property type="entry name" value="AraC_N"/>
    <property type="match status" value="1"/>
</dbReference>
<dbReference type="InterPro" id="IPR009594">
    <property type="entry name" value="Tscrpt_reg_HTH_AraC_N"/>
</dbReference>
<reference evidence="5" key="1">
    <citation type="journal article" date="2019" name="Int. J. Syst. Evol. Microbiol.">
        <title>The Global Catalogue of Microorganisms (GCM) 10K type strain sequencing project: providing services to taxonomists for standard genome sequencing and annotation.</title>
        <authorList>
            <consortium name="The Broad Institute Genomics Platform"/>
            <consortium name="The Broad Institute Genome Sequencing Center for Infectious Disease"/>
            <person name="Wu L."/>
            <person name="Ma J."/>
        </authorList>
    </citation>
    <scope>NUCLEOTIDE SEQUENCE [LARGE SCALE GENOMIC DNA]</scope>
    <source>
        <strain evidence="5">CGMCC 4.7242</strain>
    </source>
</reference>